<dbReference type="SMART" id="SM00347">
    <property type="entry name" value="HTH_MARR"/>
    <property type="match status" value="1"/>
</dbReference>
<reference evidence="2 3" key="1">
    <citation type="submission" date="2024-07" db="EMBL/GenBank/DDBJ databases">
        <authorList>
            <person name="Thanompreechachai J."/>
            <person name="Duangmal K."/>
        </authorList>
    </citation>
    <scope>NUCLEOTIDE SEQUENCE [LARGE SCALE GENOMIC DNA]</scope>
    <source>
        <strain evidence="2 3">LSe6-4</strain>
    </source>
</reference>
<comment type="caution">
    <text evidence="2">The sequence shown here is derived from an EMBL/GenBank/DDBJ whole genome shotgun (WGS) entry which is preliminary data.</text>
</comment>
<dbReference type="RefSeq" id="WP_370439681.1">
    <property type="nucleotide sequence ID" value="NZ_JBGFTU010000001.1"/>
</dbReference>
<dbReference type="InterPro" id="IPR000835">
    <property type="entry name" value="HTH_MarR-typ"/>
</dbReference>
<organism evidence="2 3">
    <name type="scientific">Kineococcus halophytocola</name>
    <dbReference type="NCBI Taxonomy" id="3234027"/>
    <lineage>
        <taxon>Bacteria</taxon>
        <taxon>Bacillati</taxon>
        <taxon>Actinomycetota</taxon>
        <taxon>Actinomycetes</taxon>
        <taxon>Kineosporiales</taxon>
        <taxon>Kineosporiaceae</taxon>
        <taxon>Kineococcus</taxon>
    </lineage>
</organism>
<dbReference type="InterPro" id="IPR039422">
    <property type="entry name" value="MarR/SlyA-like"/>
</dbReference>
<evidence type="ECO:0000313" key="2">
    <source>
        <dbReference type="EMBL" id="MEZ0163435.1"/>
    </source>
</evidence>
<dbReference type="SUPFAM" id="SSF46785">
    <property type="entry name" value="Winged helix' DNA-binding domain"/>
    <property type="match status" value="1"/>
</dbReference>
<dbReference type="InterPro" id="IPR036390">
    <property type="entry name" value="WH_DNA-bd_sf"/>
</dbReference>
<evidence type="ECO:0000259" key="1">
    <source>
        <dbReference type="PROSITE" id="PS50995"/>
    </source>
</evidence>
<keyword evidence="3" id="KW-1185">Reference proteome</keyword>
<gene>
    <name evidence="2" type="ORF">AB2L27_01500</name>
</gene>
<dbReference type="PANTHER" id="PTHR33164">
    <property type="entry name" value="TRANSCRIPTIONAL REGULATOR, MARR FAMILY"/>
    <property type="match status" value="1"/>
</dbReference>
<dbReference type="PANTHER" id="PTHR33164:SF94">
    <property type="entry name" value="TRANSCRIPTIONAL REGULATORY PROTEIN-RELATED"/>
    <property type="match status" value="1"/>
</dbReference>
<dbReference type="Proteomes" id="UP001565927">
    <property type="component" value="Unassembled WGS sequence"/>
</dbReference>
<dbReference type="EMBL" id="JBGFTU010000001">
    <property type="protein sequence ID" value="MEZ0163435.1"/>
    <property type="molecule type" value="Genomic_DNA"/>
</dbReference>
<evidence type="ECO:0000313" key="3">
    <source>
        <dbReference type="Proteomes" id="UP001565927"/>
    </source>
</evidence>
<dbReference type="PROSITE" id="PS50995">
    <property type="entry name" value="HTH_MARR_2"/>
    <property type="match status" value="1"/>
</dbReference>
<proteinExistence type="predicted"/>
<dbReference type="Pfam" id="PF01047">
    <property type="entry name" value="MarR"/>
    <property type="match status" value="1"/>
</dbReference>
<protein>
    <submittedName>
        <fullName evidence="2">MarR family transcriptional regulator</fullName>
    </submittedName>
</protein>
<accession>A0ABV4GVV7</accession>
<dbReference type="InterPro" id="IPR036388">
    <property type="entry name" value="WH-like_DNA-bd_sf"/>
</dbReference>
<dbReference type="Gene3D" id="1.10.10.10">
    <property type="entry name" value="Winged helix-like DNA-binding domain superfamily/Winged helix DNA-binding domain"/>
    <property type="match status" value="1"/>
</dbReference>
<name>A0ABV4GVV7_9ACTN</name>
<feature type="domain" description="HTH marR-type" evidence="1">
    <location>
        <begin position="1"/>
        <end position="135"/>
    </location>
</feature>
<sequence>MSGGARSTVEASQALVGVAVRSLAEALEQVTLTQYRALLLVVTRGPQRSGLLAEHLGVHASSFTRVADRLVQGGWAVRRENSENRREVLVVPTAAGRGLVEGVVRRREEEITGILAVLPPGRRRTVERGMREFAAAADEFWGFDAPAAGPAL</sequence>